<dbReference type="EMBL" id="JAEMOS010000011">
    <property type="protein sequence ID" value="MBJ7266205.1"/>
    <property type="molecule type" value="Genomic_DNA"/>
</dbReference>
<reference evidence="6 8" key="1">
    <citation type="submission" date="2020-09" db="EMBL/GenBank/DDBJ databases">
        <title>Draft Genomes of Bacterial Isolates from North Pond Shallow Sediments.</title>
        <authorList>
            <person name="Kiel Reese B."/>
            <person name="Mullis M."/>
            <person name="Weisend R.E."/>
        </authorList>
    </citation>
    <scope>NUCLEOTIDE SEQUENCE</scope>
    <source>
        <strain evidence="6">KJE-2</strain>
        <strain evidence="5 8">KJE-3</strain>
    </source>
</reference>
<evidence type="ECO:0000313" key="7">
    <source>
        <dbReference type="Proteomes" id="UP000621390"/>
    </source>
</evidence>
<comment type="PTM">
    <text evidence="3">4'-phosphopantetheine is transferred from CoA to a specific serine of apo-ACP by AcpS. This modification is essential for activity because fatty acids are bound in thioester linkage to the sulfhydryl of the prosthetic group.</text>
</comment>
<evidence type="ECO:0000259" key="4">
    <source>
        <dbReference type="PROSITE" id="PS50075"/>
    </source>
</evidence>
<dbReference type="HAMAP" id="MF_01217">
    <property type="entry name" value="Acyl_carrier"/>
    <property type="match status" value="1"/>
</dbReference>
<keyword evidence="8" id="KW-1185">Reference proteome</keyword>
<evidence type="ECO:0000313" key="6">
    <source>
        <dbReference type="EMBL" id="MBJ7316344.1"/>
    </source>
</evidence>
<comment type="similarity">
    <text evidence="3">Belongs to the acyl carrier protein (ACP) family.</text>
</comment>
<feature type="domain" description="Carrier" evidence="4">
    <location>
        <begin position="5"/>
        <end position="80"/>
    </location>
</feature>
<dbReference type="GO" id="GO:0000036">
    <property type="term" value="F:acyl carrier activity"/>
    <property type="evidence" value="ECO:0007669"/>
    <property type="project" value="UniProtKB-UniRule"/>
</dbReference>
<dbReference type="PROSITE" id="PS50075">
    <property type="entry name" value="CARRIER"/>
    <property type="match status" value="1"/>
</dbReference>
<evidence type="ECO:0000256" key="3">
    <source>
        <dbReference type="HAMAP-Rule" id="MF_01217"/>
    </source>
</evidence>
<organism evidence="6 7">
    <name type="scientific">Idiomarina abyssalis</name>
    <dbReference type="NCBI Taxonomy" id="86102"/>
    <lineage>
        <taxon>Bacteria</taxon>
        <taxon>Pseudomonadati</taxon>
        <taxon>Pseudomonadota</taxon>
        <taxon>Gammaproteobacteria</taxon>
        <taxon>Alteromonadales</taxon>
        <taxon>Idiomarinaceae</taxon>
        <taxon>Idiomarina</taxon>
    </lineage>
</organism>
<feature type="modified residue" description="O-(pantetheine 4'-phosphoryl)serine" evidence="3">
    <location>
        <position position="40"/>
    </location>
</feature>
<comment type="caution">
    <text evidence="6">The sequence shown here is derived from an EMBL/GenBank/DDBJ whole genome shotgun (WGS) entry which is preliminary data.</text>
</comment>
<keyword evidence="1 3" id="KW-0596">Phosphopantetheine</keyword>
<comment type="subcellular location">
    <subcellularLocation>
        <location evidence="3">Cytoplasm</location>
    </subcellularLocation>
</comment>
<dbReference type="EMBL" id="JAEMOP010000009">
    <property type="protein sequence ID" value="MBJ7316344.1"/>
    <property type="molecule type" value="Genomic_DNA"/>
</dbReference>
<dbReference type="Proteomes" id="UP000655994">
    <property type="component" value="Unassembled WGS sequence"/>
</dbReference>
<name>A0A8I1G5W6_9GAMM</name>
<protein>
    <recommendedName>
        <fullName evidence="3">Acyl carrier protein</fullName>
        <shortName evidence="3">ACP</shortName>
    </recommendedName>
</protein>
<keyword evidence="3" id="KW-0276">Fatty acid metabolism</keyword>
<evidence type="ECO:0000256" key="1">
    <source>
        <dbReference type="ARBA" id="ARBA00022450"/>
    </source>
</evidence>
<evidence type="ECO:0000313" key="5">
    <source>
        <dbReference type="EMBL" id="MBJ7266205.1"/>
    </source>
</evidence>
<evidence type="ECO:0000256" key="2">
    <source>
        <dbReference type="ARBA" id="ARBA00022553"/>
    </source>
</evidence>
<proteinExistence type="inferred from homology"/>
<dbReference type="NCBIfam" id="NF003757">
    <property type="entry name" value="PRK05350.1"/>
    <property type="match status" value="1"/>
</dbReference>
<dbReference type="GeneID" id="78250912"/>
<dbReference type="InterPro" id="IPR003231">
    <property type="entry name" value="ACP"/>
</dbReference>
<dbReference type="UniPathway" id="UPA00094"/>
<dbReference type="SUPFAM" id="SSF47336">
    <property type="entry name" value="ACP-like"/>
    <property type="match status" value="1"/>
</dbReference>
<sequence length="83" mass="9500">MKTKDEVYARLVQILEEDFEIESDDISLDANLYQDLDLDSIDAVDLVVKLREITGKKISPDAFKAVRTVEDVVEEVYKLVHSN</sequence>
<dbReference type="RefSeq" id="WP_054488780.1">
    <property type="nucleotide sequence ID" value="NZ_CAXAWT010000001.1"/>
</dbReference>
<comment type="pathway">
    <text evidence="3">Lipid metabolism; fatty acid biosynthesis.</text>
</comment>
<dbReference type="InterPro" id="IPR036736">
    <property type="entry name" value="ACP-like_sf"/>
</dbReference>
<dbReference type="InterPro" id="IPR009081">
    <property type="entry name" value="PP-bd_ACP"/>
</dbReference>
<keyword evidence="3" id="KW-0963">Cytoplasm</keyword>
<keyword evidence="3" id="KW-0444">Lipid biosynthesis</keyword>
<evidence type="ECO:0000313" key="8">
    <source>
        <dbReference type="Proteomes" id="UP000655994"/>
    </source>
</evidence>
<gene>
    <name evidence="3" type="primary">acpP</name>
    <name evidence="5" type="ORF">JHC10_04525</name>
    <name evidence="6" type="ORF">JHC11_10175</name>
</gene>
<keyword evidence="3" id="KW-0275">Fatty acid biosynthesis</keyword>
<dbReference type="GO" id="GO:0005737">
    <property type="term" value="C:cytoplasm"/>
    <property type="evidence" value="ECO:0007669"/>
    <property type="project" value="UniProtKB-SubCell"/>
</dbReference>
<dbReference type="AlphaFoldDB" id="A0A8I1G5W6"/>
<keyword evidence="2 3" id="KW-0597">Phosphoprotein</keyword>
<keyword evidence="3" id="KW-0443">Lipid metabolism</keyword>
<dbReference type="OrthoDB" id="3392378at2"/>
<dbReference type="Gene3D" id="1.10.1200.10">
    <property type="entry name" value="ACP-like"/>
    <property type="match status" value="1"/>
</dbReference>
<dbReference type="Proteomes" id="UP000621390">
    <property type="component" value="Unassembled WGS sequence"/>
</dbReference>
<dbReference type="Pfam" id="PF00550">
    <property type="entry name" value="PP-binding"/>
    <property type="match status" value="1"/>
</dbReference>
<accession>A0A8I1G5W6</accession>
<comment type="function">
    <text evidence="3">Carrier of the growing fatty acid chain in fatty acid biosynthesis.</text>
</comment>